<evidence type="ECO:0000259" key="3">
    <source>
        <dbReference type="PROSITE" id="PS50801"/>
    </source>
</evidence>
<reference evidence="4 5" key="1">
    <citation type="submission" date="2010-11" db="EMBL/GenBank/DDBJ databases">
        <title>The complete genome of Thermotoga thermarum DSM 5069.</title>
        <authorList>
            <consortium name="US DOE Joint Genome Institute (JGI-PGF)"/>
            <person name="Lucas S."/>
            <person name="Copeland A."/>
            <person name="Lapidus A."/>
            <person name="Bruce D."/>
            <person name="Goodwin L."/>
            <person name="Pitluck S."/>
            <person name="Kyrpides N."/>
            <person name="Mavromatis K."/>
            <person name="Ivanova N."/>
            <person name="Zeytun A."/>
            <person name="Brettin T."/>
            <person name="Detter J.C."/>
            <person name="Tapia R."/>
            <person name="Han C."/>
            <person name="Land M."/>
            <person name="Hauser L."/>
            <person name="Markowitz V."/>
            <person name="Cheng J.-F."/>
            <person name="Hugenholtz P."/>
            <person name="Woyke T."/>
            <person name="Wu D."/>
            <person name="Spring S."/>
            <person name="Schroeder M."/>
            <person name="Brambilla E."/>
            <person name="Klenk H.-P."/>
            <person name="Eisen J.A."/>
        </authorList>
    </citation>
    <scope>NUCLEOTIDE SEQUENCE [LARGE SCALE GENOMIC DNA]</scope>
    <source>
        <strain evidence="4 5">DSM 5069</strain>
    </source>
</reference>
<dbReference type="CDD" id="cd07043">
    <property type="entry name" value="STAS_anti-anti-sigma_factors"/>
    <property type="match status" value="1"/>
</dbReference>
<dbReference type="InterPro" id="IPR002645">
    <property type="entry name" value="STAS_dom"/>
</dbReference>
<dbReference type="Gene3D" id="3.30.750.24">
    <property type="entry name" value="STAS domain"/>
    <property type="match status" value="1"/>
</dbReference>
<dbReference type="InterPro" id="IPR036513">
    <property type="entry name" value="STAS_dom_sf"/>
</dbReference>
<keyword evidence="5" id="KW-1185">Reference proteome</keyword>
<dbReference type="PROSITE" id="PS50801">
    <property type="entry name" value="STAS"/>
    <property type="match status" value="1"/>
</dbReference>
<dbReference type="OrthoDB" id="9794628at2"/>
<name>F7YVB0_9THEM</name>
<gene>
    <name evidence="4" type="ORF">Theth_0318</name>
</gene>
<dbReference type="NCBIfam" id="TIGR00377">
    <property type="entry name" value="ant_ant_sig"/>
    <property type="match status" value="1"/>
</dbReference>
<dbReference type="eggNOG" id="COG1366">
    <property type="taxonomic scope" value="Bacteria"/>
</dbReference>
<feature type="domain" description="STAS" evidence="3">
    <location>
        <begin position="4"/>
        <end position="110"/>
    </location>
</feature>
<sequence>MIGTSVKFEQIGSKLVCRINGDIDAYHSADVKKAIKDELEKTSAMTVILDMSQVPYVDSAGLGTMVALLKVARTLNKELVLASLRQNVKRVFEMTRLDKVFKITDTVEEV</sequence>
<dbReference type="PATRIC" id="fig|688269.3.peg.328"/>
<dbReference type="HOGENOM" id="CLU_115403_6_4_0"/>
<dbReference type="PANTHER" id="PTHR33495:SF2">
    <property type="entry name" value="ANTI-SIGMA FACTOR ANTAGONIST TM_1081-RELATED"/>
    <property type="match status" value="1"/>
</dbReference>
<protein>
    <recommendedName>
        <fullName evidence="2">Anti-sigma factor antagonist</fullName>
    </recommendedName>
</protein>
<dbReference type="SUPFAM" id="SSF52091">
    <property type="entry name" value="SpoIIaa-like"/>
    <property type="match status" value="1"/>
</dbReference>
<dbReference type="InterPro" id="IPR003658">
    <property type="entry name" value="Anti-sigma_ant"/>
</dbReference>
<dbReference type="GO" id="GO:0043856">
    <property type="term" value="F:anti-sigma factor antagonist activity"/>
    <property type="evidence" value="ECO:0007669"/>
    <property type="project" value="InterPro"/>
</dbReference>
<dbReference type="KEGG" id="tta:Theth_0318"/>
<dbReference type="STRING" id="688269.Theth_0318"/>
<evidence type="ECO:0000313" key="5">
    <source>
        <dbReference type="Proteomes" id="UP000006804"/>
    </source>
</evidence>
<dbReference type="AlphaFoldDB" id="F7YVB0"/>
<evidence type="ECO:0000256" key="2">
    <source>
        <dbReference type="RuleBase" id="RU003749"/>
    </source>
</evidence>
<proteinExistence type="inferred from homology"/>
<dbReference type="RefSeq" id="WP_013931636.1">
    <property type="nucleotide sequence ID" value="NC_015707.1"/>
</dbReference>
<evidence type="ECO:0000313" key="4">
    <source>
        <dbReference type="EMBL" id="AEH50413.1"/>
    </source>
</evidence>
<dbReference type="PANTHER" id="PTHR33495">
    <property type="entry name" value="ANTI-SIGMA FACTOR ANTAGONIST TM_1081-RELATED-RELATED"/>
    <property type="match status" value="1"/>
</dbReference>
<dbReference type="Proteomes" id="UP000006804">
    <property type="component" value="Chromosome"/>
</dbReference>
<dbReference type="Pfam" id="PF01740">
    <property type="entry name" value="STAS"/>
    <property type="match status" value="1"/>
</dbReference>
<dbReference type="EMBL" id="CP002351">
    <property type="protein sequence ID" value="AEH50413.1"/>
    <property type="molecule type" value="Genomic_DNA"/>
</dbReference>
<accession>F7YVB0</accession>
<evidence type="ECO:0000256" key="1">
    <source>
        <dbReference type="ARBA" id="ARBA00009013"/>
    </source>
</evidence>
<comment type="similarity">
    <text evidence="1 2">Belongs to the anti-sigma-factor antagonist family.</text>
</comment>
<organism evidence="4 5">
    <name type="scientific">Pseudothermotoga thermarum DSM 5069</name>
    <dbReference type="NCBI Taxonomy" id="688269"/>
    <lineage>
        <taxon>Bacteria</taxon>
        <taxon>Thermotogati</taxon>
        <taxon>Thermotogota</taxon>
        <taxon>Thermotogae</taxon>
        <taxon>Thermotogales</taxon>
        <taxon>Thermotogaceae</taxon>
        <taxon>Pseudothermotoga</taxon>
    </lineage>
</organism>